<evidence type="ECO:0000256" key="1">
    <source>
        <dbReference type="ARBA" id="ARBA00022723"/>
    </source>
</evidence>
<gene>
    <name evidence="4" type="ORF">PVK06_047494</name>
</gene>
<dbReference type="SMART" id="SM00558">
    <property type="entry name" value="JmjC"/>
    <property type="match status" value="1"/>
</dbReference>
<dbReference type="Proteomes" id="UP001358586">
    <property type="component" value="Chromosome 13"/>
</dbReference>
<sequence length="204" mass="22738">MIYVLLVPSINYHHSGAPKTWYGVPGRAASQLDKVARDYVYDPDILSHIGKAGASALLAEKTKMFPPNILLQHNVPVHKAMQMAGEYVITLPRAHHAGFSQGFNCDEAVNFAFGDWFPWGAVAGLVYAHICRMVILPYEELLCKEAIILSKSSNYGITETTSESCWLFTSLLMFGKLIVFIQEDMWKMVDAYQVFGEGSENGIE</sequence>
<accession>A0ABR0MDY3</accession>
<evidence type="ECO:0000313" key="5">
    <source>
        <dbReference type="Proteomes" id="UP001358586"/>
    </source>
</evidence>
<evidence type="ECO:0000256" key="2">
    <source>
        <dbReference type="ARBA" id="ARBA00023004"/>
    </source>
</evidence>
<reference evidence="4 5" key="1">
    <citation type="submission" date="2023-03" db="EMBL/GenBank/DDBJ databases">
        <title>WGS of Gossypium arboreum.</title>
        <authorList>
            <person name="Yu D."/>
        </authorList>
    </citation>
    <scope>NUCLEOTIDE SEQUENCE [LARGE SCALE GENOMIC DNA]</scope>
    <source>
        <tissue evidence="4">Leaf</tissue>
    </source>
</reference>
<dbReference type="SUPFAM" id="SSF51197">
    <property type="entry name" value="Clavaminate synthase-like"/>
    <property type="match status" value="1"/>
</dbReference>
<dbReference type="Pfam" id="PF02373">
    <property type="entry name" value="JmjC"/>
    <property type="match status" value="1"/>
</dbReference>
<protein>
    <recommendedName>
        <fullName evidence="3">JmjC domain-containing protein</fullName>
    </recommendedName>
</protein>
<evidence type="ECO:0000259" key="3">
    <source>
        <dbReference type="PROSITE" id="PS51184"/>
    </source>
</evidence>
<dbReference type="PROSITE" id="PS51184">
    <property type="entry name" value="JMJC"/>
    <property type="match status" value="1"/>
</dbReference>
<dbReference type="Gene3D" id="2.60.120.650">
    <property type="entry name" value="Cupin"/>
    <property type="match status" value="1"/>
</dbReference>
<dbReference type="EMBL" id="JARKNE010000013">
    <property type="protein sequence ID" value="KAK5771300.1"/>
    <property type="molecule type" value="Genomic_DNA"/>
</dbReference>
<evidence type="ECO:0000313" key="4">
    <source>
        <dbReference type="EMBL" id="KAK5771300.1"/>
    </source>
</evidence>
<dbReference type="PANTHER" id="PTHR10694:SF33">
    <property type="entry name" value="LYSINE-SPECIFIC DEMETHYLASE 5"/>
    <property type="match status" value="1"/>
</dbReference>
<keyword evidence="2" id="KW-0408">Iron</keyword>
<keyword evidence="1" id="KW-0479">Metal-binding</keyword>
<comment type="caution">
    <text evidence="4">The sequence shown here is derived from an EMBL/GenBank/DDBJ whole genome shotgun (WGS) entry which is preliminary data.</text>
</comment>
<dbReference type="PANTHER" id="PTHR10694">
    <property type="entry name" value="LYSINE-SPECIFIC DEMETHYLASE"/>
    <property type="match status" value="1"/>
</dbReference>
<keyword evidence="5" id="KW-1185">Reference proteome</keyword>
<name>A0ABR0MDY3_GOSAR</name>
<feature type="domain" description="JmjC" evidence="3">
    <location>
        <begin position="1"/>
        <end position="128"/>
    </location>
</feature>
<proteinExistence type="predicted"/>
<dbReference type="InterPro" id="IPR003347">
    <property type="entry name" value="JmjC_dom"/>
</dbReference>
<organism evidence="4 5">
    <name type="scientific">Gossypium arboreum</name>
    <name type="common">Tree cotton</name>
    <name type="synonym">Gossypium nanking</name>
    <dbReference type="NCBI Taxonomy" id="29729"/>
    <lineage>
        <taxon>Eukaryota</taxon>
        <taxon>Viridiplantae</taxon>
        <taxon>Streptophyta</taxon>
        <taxon>Embryophyta</taxon>
        <taxon>Tracheophyta</taxon>
        <taxon>Spermatophyta</taxon>
        <taxon>Magnoliopsida</taxon>
        <taxon>eudicotyledons</taxon>
        <taxon>Gunneridae</taxon>
        <taxon>Pentapetalae</taxon>
        <taxon>rosids</taxon>
        <taxon>malvids</taxon>
        <taxon>Malvales</taxon>
        <taxon>Malvaceae</taxon>
        <taxon>Malvoideae</taxon>
        <taxon>Gossypium</taxon>
    </lineage>
</organism>